<feature type="compositionally biased region" description="Basic and acidic residues" evidence="1">
    <location>
        <begin position="86"/>
        <end position="98"/>
    </location>
</feature>
<keyword evidence="4" id="KW-1185">Reference proteome</keyword>
<accession>A0AAD5X5I3</accession>
<dbReference type="Pfam" id="PF04433">
    <property type="entry name" value="SWIRM"/>
    <property type="match status" value="1"/>
</dbReference>
<dbReference type="PANTHER" id="PTHR12374:SF20">
    <property type="entry name" value="TRANSCRIPTIONAL ADAPTER 2-ALPHA"/>
    <property type="match status" value="1"/>
</dbReference>
<dbReference type="GO" id="GO:0070461">
    <property type="term" value="C:SAGA-type complex"/>
    <property type="evidence" value="ECO:0007669"/>
    <property type="project" value="TreeGrafter"/>
</dbReference>
<dbReference type="Proteomes" id="UP001212841">
    <property type="component" value="Unassembled WGS sequence"/>
</dbReference>
<dbReference type="InterPro" id="IPR007526">
    <property type="entry name" value="SWIRM"/>
</dbReference>
<comment type="caution">
    <text evidence="3">The sequence shown here is derived from an EMBL/GenBank/DDBJ whole genome shotgun (WGS) entry which is preliminary data.</text>
</comment>
<dbReference type="GO" id="GO:0006338">
    <property type="term" value="P:chromatin remodeling"/>
    <property type="evidence" value="ECO:0007669"/>
    <property type="project" value="TreeGrafter"/>
</dbReference>
<dbReference type="GO" id="GO:0006357">
    <property type="term" value="P:regulation of transcription by RNA polymerase II"/>
    <property type="evidence" value="ECO:0007669"/>
    <property type="project" value="TreeGrafter"/>
</dbReference>
<dbReference type="SUPFAM" id="SSF46689">
    <property type="entry name" value="Homeodomain-like"/>
    <property type="match status" value="1"/>
</dbReference>
<feature type="domain" description="SWIRM" evidence="2">
    <location>
        <begin position="212"/>
        <end position="279"/>
    </location>
</feature>
<evidence type="ECO:0000313" key="3">
    <source>
        <dbReference type="EMBL" id="KAJ3056058.1"/>
    </source>
</evidence>
<feature type="region of interest" description="Disordered" evidence="1">
    <location>
        <begin position="133"/>
        <end position="159"/>
    </location>
</feature>
<evidence type="ECO:0000313" key="4">
    <source>
        <dbReference type="Proteomes" id="UP001212841"/>
    </source>
</evidence>
<organism evidence="3 4">
    <name type="scientific">Rhizophlyctis rosea</name>
    <dbReference type="NCBI Taxonomy" id="64517"/>
    <lineage>
        <taxon>Eukaryota</taxon>
        <taxon>Fungi</taxon>
        <taxon>Fungi incertae sedis</taxon>
        <taxon>Chytridiomycota</taxon>
        <taxon>Chytridiomycota incertae sedis</taxon>
        <taxon>Chytridiomycetes</taxon>
        <taxon>Rhizophlyctidales</taxon>
        <taxon>Rhizophlyctidaceae</taxon>
        <taxon>Rhizophlyctis</taxon>
    </lineage>
</organism>
<protein>
    <submittedName>
        <fullName evidence="3">Transcriptional adapter ada2</fullName>
    </submittedName>
</protein>
<dbReference type="GO" id="GO:0003682">
    <property type="term" value="F:chromatin binding"/>
    <property type="evidence" value="ECO:0007669"/>
    <property type="project" value="TreeGrafter"/>
</dbReference>
<name>A0AAD5X5I3_9FUNG</name>
<evidence type="ECO:0000256" key="1">
    <source>
        <dbReference type="SAM" id="MobiDB-lite"/>
    </source>
</evidence>
<dbReference type="AlphaFoldDB" id="A0AAD5X5I3"/>
<dbReference type="InterPro" id="IPR036388">
    <property type="entry name" value="WH-like_DNA-bd_sf"/>
</dbReference>
<reference evidence="3" key="1">
    <citation type="submission" date="2020-05" db="EMBL/GenBank/DDBJ databases">
        <title>Phylogenomic resolution of chytrid fungi.</title>
        <authorList>
            <person name="Stajich J.E."/>
            <person name="Amses K."/>
            <person name="Simmons R."/>
            <person name="Seto K."/>
            <person name="Myers J."/>
            <person name="Bonds A."/>
            <person name="Quandt C.A."/>
            <person name="Barry K."/>
            <person name="Liu P."/>
            <person name="Grigoriev I."/>
            <person name="Longcore J.E."/>
            <person name="James T.Y."/>
        </authorList>
    </citation>
    <scope>NUCLEOTIDE SEQUENCE</scope>
    <source>
        <strain evidence="3">JEL0318</strain>
    </source>
</reference>
<dbReference type="PANTHER" id="PTHR12374">
    <property type="entry name" value="TRANSCRIPTIONAL ADAPTOR 2 ADA2 -RELATED"/>
    <property type="match status" value="1"/>
</dbReference>
<evidence type="ECO:0000259" key="2">
    <source>
        <dbReference type="Pfam" id="PF04433"/>
    </source>
</evidence>
<dbReference type="EMBL" id="JADGJD010000048">
    <property type="protein sequence ID" value="KAJ3056058.1"/>
    <property type="molecule type" value="Genomic_DNA"/>
</dbReference>
<proteinExistence type="predicted"/>
<dbReference type="Gene3D" id="1.10.10.10">
    <property type="entry name" value="Winged helix-like DNA-binding domain superfamily/Winged helix DNA-binding domain"/>
    <property type="match status" value="1"/>
</dbReference>
<dbReference type="GO" id="GO:0003713">
    <property type="term" value="F:transcription coactivator activity"/>
    <property type="evidence" value="ECO:0007669"/>
    <property type="project" value="TreeGrafter"/>
</dbReference>
<feature type="region of interest" description="Disordered" evidence="1">
    <location>
        <begin position="56"/>
        <end position="114"/>
    </location>
</feature>
<dbReference type="InterPro" id="IPR009057">
    <property type="entry name" value="Homeodomain-like_sf"/>
</dbReference>
<dbReference type="FunFam" id="1.10.10.10:FF:000087">
    <property type="entry name" value="Transcriptional adapter 2"/>
    <property type="match status" value="1"/>
</dbReference>
<sequence length="307" mass="34145">MTSRSHREGHRERDREPKRRKPSDFDSEVKEDFIIKVDGADGSGALGARPMTRRALATLKGGKPPPTTYYGRYGRGMGFGLQRRASGGERGDSERDSDTMEVDTPTSDAPAPAKYMRTNHAFSIPTAASTSYLSNTTAPTTRITDPQRDTGHEPVTQPAALRRRSSIANGAPGVPSIEADIDWENYMDTRGAPEVVWKGTPSNLATGMDGNLHRLTREEVRTCAVLRLTPTQYLHIKATFLSAAKTRGSFRKKDAQRWFKMDVNKTCILYDWFLALGWIPSPEKRQSLQNQPLPSETVDMESARAVF</sequence>
<feature type="compositionally biased region" description="Polar residues" evidence="1">
    <location>
        <begin position="133"/>
        <end position="144"/>
    </location>
</feature>
<feature type="region of interest" description="Disordered" evidence="1">
    <location>
        <begin position="1"/>
        <end position="30"/>
    </location>
</feature>
<gene>
    <name evidence="3" type="primary">ADA2_3</name>
    <name evidence="3" type="ORF">HK097_008296</name>
</gene>
<dbReference type="GO" id="GO:0005634">
    <property type="term" value="C:nucleus"/>
    <property type="evidence" value="ECO:0007669"/>
    <property type="project" value="TreeGrafter"/>
</dbReference>